<reference evidence="2" key="1">
    <citation type="submission" date="2024-06" db="EMBL/GenBank/DDBJ databases">
        <authorList>
            <person name="Liu X."/>
            <person name="Lenzi L."/>
            <person name="Haldenby T S."/>
            <person name="Uol C."/>
        </authorList>
    </citation>
    <scope>NUCLEOTIDE SEQUENCE</scope>
</reference>
<feature type="compositionally biased region" description="Polar residues" evidence="1">
    <location>
        <begin position="402"/>
        <end position="414"/>
    </location>
</feature>
<feature type="compositionally biased region" description="Polar residues" evidence="1">
    <location>
        <begin position="372"/>
        <end position="383"/>
    </location>
</feature>
<feature type="region of interest" description="Disordered" evidence="1">
    <location>
        <begin position="1144"/>
        <end position="1193"/>
    </location>
</feature>
<accession>A0AAV2TAQ9</accession>
<feature type="compositionally biased region" description="Polar residues" evidence="1">
    <location>
        <begin position="573"/>
        <end position="588"/>
    </location>
</feature>
<organism evidence="2 3">
    <name type="scientific">Calicophoron daubneyi</name>
    <name type="common">Rumen fluke</name>
    <name type="synonym">Paramphistomum daubneyi</name>
    <dbReference type="NCBI Taxonomy" id="300641"/>
    <lineage>
        <taxon>Eukaryota</taxon>
        <taxon>Metazoa</taxon>
        <taxon>Spiralia</taxon>
        <taxon>Lophotrochozoa</taxon>
        <taxon>Platyhelminthes</taxon>
        <taxon>Trematoda</taxon>
        <taxon>Digenea</taxon>
        <taxon>Plagiorchiida</taxon>
        <taxon>Pronocephalata</taxon>
        <taxon>Paramphistomoidea</taxon>
        <taxon>Paramphistomidae</taxon>
        <taxon>Calicophoron</taxon>
    </lineage>
</organism>
<feature type="region of interest" description="Disordered" evidence="1">
    <location>
        <begin position="851"/>
        <end position="906"/>
    </location>
</feature>
<evidence type="ECO:0000313" key="3">
    <source>
        <dbReference type="Proteomes" id="UP001497525"/>
    </source>
</evidence>
<feature type="region of interest" description="Disordered" evidence="1">
    <location>
        <begin position="1"/>
        <end position="29"/>
    </location>
</feature>
<comment type="caution">
    <text evidence="2">The sequence shown here is derived from an EMBL/GenBank/DDBJ whole genome shotgun (WGS) entry which is preliminary data.</text>
</comment>
<name>A0AAV2TAQ9_CALDB</name>
<feature type="compositionally biased region" description="Basic and acidic residues" evidence="1">
    <location>
        <begin position="729"/>
        <end position="749"/>
    </location>
</feature>
<gene>
    <name evidence="2" type="ORF">CDAUBV1_LOCUS6593</name>
</gene>
<dbReference type="Proteomes" id="UP001497525">
    <property type="component" value="Unassembled WGS sequence"/>
</dbReference>
<feature type="compositionally biased region" description="Polar residues" evidence="1">
    <location>
        <begin position="858"/>
        <end position="871"/>
    </location>
</feature>
<evidence type="ECO:0000313" key="2">
    <source>
        <dbReference type="EMBL" id="CAL5133337.1"/>
    </source>
</evidence>
<feature type="compositionally biased region" description="Polar residues" evidence="1">
    <location>
        <begin position="750"/>
        <end position="762"/>
    </location>
</feature>
<feature type="compositionally biased region" description="Polar residues" evidence="1">
    <location>
        <begin position="813"/>
        <end position="824"/>
    </location>
</feature>
<feature type="region of interest" description="Disordered" evidence="1">
    <location>
        <begin position="494"/>
        <end position="550"/>
    </location>
</feature>
<dbReference type="AlphaFoldDB" id="A0AAV2TAQ9"/>
<feature type="compositionally biased region" description="Basic and acidic residues" evidence="1">
    <location>
        <begin position="945"/>
        <end position="957"/>
    </location>
</feature>
<feature type="compositionally biased region" description="Low complexity" evidence="1">
    <location>
        <begin position="89"/>
        <end position="102"/>
    </location>
</feature>
<proteinExistence type="predicted"/>
<feature type="region of interest" description="Disordered" evidence="1">
    <location>
        <begin position="82"/>
        <end position="113"/>
    </location>
</feature>
<feature type="compositionally biased region" description="Polar residues" evidence="1">
    <location>
        <begin position="1149"/>
        <end position="1159"/>
    </location>
</feature>
<feature type="compositionally biased region" description="Basic and acidic residues" evidence="1">
    <location>
        <begin position="387"/>
        <end position="396"/>
    </location>
</feature>
<feature type="compositionally biased region" description="Polar residues" evidence="1">
    <location>
        <begin position="714"/>
        <end position="725"/>
    </location>
</feature>
<feature type="region of interest" description="Disordered" evidence="1">
    <location>
        <begin position="456"/>
        <end position="476"/>
    </location>
</feature>
<feature type="compositionally biased region" description="Polar residues" evidence="1">
    <location>
        <begin position="878"/>
        <end position="888"/>
    </location>
</feature>
<feature type="compositionally biased region" description="Polar residues" evidence="1">
    <location>
        <begin position="958"/>
        <end position="975"/>
    </location>
</feature>
<protein>
    <submittedName>
        <fullName evidence="2">Uncharacterized protein</fullName>
    </submittedName>
</protein>
<feature type="region of interest" description="Disordered" evidence="1">
    <location>
        <begin position="714"/>
        <end position="830"/>
    </location>
</feature>
<dbReference type="EMBL" id="CAXLJL010000156">
    <property type="protein sequence ID" value="CAL5133337.1"/>
    <property type="molecule type" value="Genomic_DNA"/>
</dbReference>
<sequence length="1193" mass="131629">MQLHTSGGRRKLISVYPPPMNQNKKDETEFPLSPLCDVLRLESNETDGSIFAKTVEEVEPQKSEPSQQKLVTNFNNSQITKISQKEPDQGQSDAADQGDSAAHPVTAPSRPTSLTMVYEVLQEQTDTEAGRTYKVQSTAESDDDETLLVGGGDKIPRFAERTAAEKNSSNDIFCDNMIRIGPQKFHDENFEGGISVQITGIPPRMVGRRRSLGWGEVETRKCRKSSVNSNESRVFHEERTVDPEFFRKYTRSAELSRTRPSIRHSSSVKSDLLAGPVVHPVGCLHYGAPYIIHSRTCNQGQDETLEDEVHRRHSRWSVTSRWLPDTNNWITQFSTTSHFRPRRGSSRSNPAENRFRGSDIFSGLDFNHLTHRSGSNTSSSKTFQGGHVHETTKNCEDIVSGSEVTSDTIRTGQSGKERKTTKKTRGNVVGITTHYCASCSSDRIHVEGVCSQCKQRNCRTQPKGPDKGVESTASKTNKTELFSSAAKGLIEFAQDSSDEEPQAQVPSDVKRNNEDQAEAGSSENQAQLLAVSGVKSSPAGSEAGSVESNHTYVMENSTEMAERFAQLERKSSALTPNDSPYSLSNSGSFHGEADKRNDSGTYSRPRLPASLMRGQNQAQGSRPGRILEVHSSSSQSDCKHAAAGCDSDYLLDTQKLVAQLEMRMMKSEKGQKKSGFEGYSPEDKEVANALLNSENSHVPGVNLRLLAMIQKRNSTRNSAAPNRNSAPPEDNKATDGSRRQLVHMSRDNRTPSAGRTQSQQPLVRNKNGMESVRRESSLVTSRVGAQPKGCKYGYADDKSEGSSRPRGNDFSGIKNQSKLCSSLSPRGPVTNPLETAKINAQLNWQRRKAYEPKIPVGRNQSRSGVHSTTQSFREEESPSSSTDNTSAVGQHKLGGRNTARPARRTAPVETADCLAALESIRSERAHPSHCSVVPKLLVNSHQKIVDTNRRPTNDRMTRSITEQTCQTNGVSSSSSAEEDKLGKKKRTVRARSVNNEDVPNEIKPRRSTAREAISTSKNYPDMGVESIRYKIEKLTNFIVRLRKRIERDYAEQGTCSPGDDVFGDEAVGATVAGRPTGMHPVVAASLKNLRILEFNAQEIFSLLYPTEVDLWEPARNCLAGGIGDERTYNEAQSKITEHLSDSIQRMEQEQTQSFPSSVHINGGDTKPSSTNLPNNNPLYNEHTSTPKNEDDII</sequence>
<evidence type="ECO:0000256" key="1">
    <source>
        <dbReference type="SAM" id="MobiDB-lite"/>
    </source>
</evidence>
<feature type="region of interest" description="Disordered" evidence="1">
    <location>
        <begin position="945"/>
        <end position="1015"/>
    </location>
</feature>
<feature type="region of interest" description="Disordered" evidence="1">
    <location>
        <begin position="372"/>
        <end position="423"/>
    </location>
</feature>
<feature type="compositionally biased region" description="Basic and acidic residues" evidence="1">
    <location>
        <begin position="794"/>
        <end position="807"/>
    </location>
</feature>
<feature type="compositionally biased region" description="Low complexity" evidence="1">
    <location>
        <begin position="1171"/>
        <end position="1180"/>
    </location>
</feature>
<feature type="region of interest" description="Disordered" evidence="1">
    <location>
        <begin position="573"/>
        <end position="623"/>
    </location>
</feature>